<gene>
    <name evidence="2" type="ORF">RclHR1_20010001</name>
</gene>
<evidence type="ECO:0000256" key="1">
    <source>
        <dbReference type="SAM" id="MobiDB-lite"/>
    </source>
</evidence>
<proteinExistence type="predicted"/>
<dbReference type="AlphaFoldDB" id="A0A2Z6RJ78"/>
<evidence type="ECO:0000313" key="3">
    <source>
        <dbReference type="Proteomes" id="UP000247702"/>
    </source>
</evidence>
<name>A0A2Z6RJ78_9GLOM</name>
<accession>A0A2Z6RJ78</accession>
<organism evidence="2 3">
    <name type="scientific">Rhizophagus clarus</name>
    <dbReference type="NCBI Taxonomy" id="94130"/>
    <lineage>
        <taxon>Eukaryota</taxon>
        <taxon>Fungi</taxon>
        <taxon>Fungi incertae sedis</taxon>
        <taxon>Mucoromycota</taxon>
        <taxon>Glomeromycotina</taxon>
        <taxon>Glomeromycetes</taxon>
        <taxon>Glomerales</taxon>
        <taxon>Glomeraceae</taxon>
        <taxon>Rhizophagus</taxon>
    </lineage>
</organism>
<feature type="region of interest" description="Disordered" evidence="1">
    <location>
        <begin position="105"/>
        <end position="125"/>
    </location>
</feature>
<dbReference type="EMBL" id="BEXD01001116">
    <property type="protein sequence ID" value="GBB92436.1"/>
    <property type="molecule type" value="Genomic_DNA"/>
</dbReference>
<sequence>MYPGYFKNPVPPICIVSTCVYVEQDFPLNKGWALKENLKLAGNLRAEDQYSPKDMHTSLENLVIEGELTLEEISTVKTIKGWIERYSTYFKKEVSEKALLKNNTENVTVAESSSQQRPYKLQKKI</sequence>
<protein>
    <submittedName>
        <fullName evidence="2">Uncharacterized protein</fullName>
    </submittedName>
</protein>
<dbReference type="Proteomes" id="UP000247702">
    <property type="component" value="Unassembled WGS sequence"/>
</dbReference>
<reference evidence="2 3" key="1">
    <citation type="submission" date="2017-11" db="EMBL/GenBank/DDBJ databases">
        <title>The genome of Rhizophagus clarus HR1 reveals common genetic basis of auxotrophy among arbuscular mycorrhizal fungi.</title>
        <authorList>
            <person name="Kobayashi Y."/>
        </authorList>
    </citation>
    <scope>NUCLEOTIDE SEQUENCE [LARGE SCALE GENOMIC DNA]</scope>
    <source>
        <strain evidence="2 3">HR1</strain>
    </source>
</reference>
<evidence type="ECO:0000313" key="2">
    <source>
        <dbReference type="EMBL" id="GBB92436.1"/>
    </source>
</evidence>
<comment type="caution">
    <text evidence="2">The sequence shown here is derived from an EMBL/GenBank/DDBJ whole genome shotgun (WGS) entry which is preliminary data.</text>
</comment>
<keyword evidence="3" id="KW-1185">Reference proteome</keyword>
<feature type="compositionally biased region" description="Polar residues" evidence="1">
    <location>
        <begin position="105"/>
        <end position="117"/>
    </location>
</feature>